<gene>
    <name evidence="5" type="ORF">BDE18_1523</name>
</gene>
<dbReference type="InterPro" id="IPR005000">
    <property type="entry name" value="Aldolase/citrate-lyase_domain"/>
</dbReference>
<organism evidence="5 6">
    <name type="scientific">Paracoccus pantotrophus</name>
    <name type="common">Thiosphaera pantotropha</name>
    <dbReference type="NCBI Taxonomy" id="82367"/>
    <lineage>
        <taxon>Bacteria</taxon>
        <taxon>Pseudomonadati</taxon>
        <taxon>Pseudomonadota</taxon>
        <taxon>Alphaproteobacteria</taxon>
        <taxon>Rhodobacterales</taxon>
        <taxon>Paracoccaceae</taxon>
        <taxon>Paracoccus</taxon>
    </lineage>
</organism>
<proteinExistence type="inferred from homology"/>
<keyword evidence="3" id="KW-0456">Lyase</keyword>
<dbReference type="RefSeq" id="WP_322789442.1">
    <property type="nucleotide sequence ID" value="NZ_CP044426.1"/>
</dbReference>
<evidence type="ECO:0000256" key="2">
    <source>
        <dbReference type="ARBA" id="ARBA00022723"/>
    </source>
</evidence>
<dbReference type="Gene3D" id="3.20.20.60">
    <property type="entry name" value="Phosphoenolpyruvate-binding domains"/>
    <property type="match status" value="1"/>
</dbReference>
<dbReference type="InterPro" id="IPR015813">
    <property type="entry name" value="Pyrv/PenolPyrv_kinase-like_dom"/>
</dbReference>
<name>A0ABX9SDP1_PARPN</name>
<dbReference type="PANTHER" id="PTHR30502">
    <property type="entry name" value="2-KETO-3-DEOXY-L-RHAMNONATE ALDOLASE"/>
    <property type="match status" value="1"/>
</dbReference>
<dbReference type="PANTHER" id="PTHR30502:SF0">
    <property type="entry name" value="PHOSPHOENOLPYRUVATE CARBOXYLASE FAMILY PROTEIN"/>
    <property type="match status" value="1"/>
</dbReference>
<evidence type="ECO:0000259" key="4">
    <source>
        <dbReference type="Pfam" id="PF03328"/>
    </source>
</evidence>
<feature type="domain" description="HpcH/HpaI aldolase/citrate lyase" evidence="4">
    <location>
        <begin position="19"/>
        <end position="243"/>
    </location>
</feature>
<keyword evidence="2" id="KW-0479">Metal-binding</keyword>
<evidence type="ECO:0000256" key="1">
    <source>
        <dbReference type="ARBA" id="ARBA00005568"/>
    </source>
</evidence>
<dbReference type="GeneID" id="51371781"/>
<evidence type="ECO:0000313" key="6">
    <source>
        <dbReference type="Proteomes" id="UP000273626"/>
    </source>
</evidence>
<protein>
    <submittedName>
        <fullName evidence="5">4-hydroxy-2-oxoheptanedioate aldolase</fullName>
    </submittedName>
</protein>
<dbReference type="InterPro" id="IPR050251">
    <property type="entry name" value="HpcH-HpaI_aldolase"/>
</dbReference>
<accession>A0ABX9SDP1</accession>
<dbReference type="SUPFAM" id="SSF51621">
    <property type="entry name" value="Phosphoenolpyruvate/pyruvate domain"/>
    <property type="match status" value="1"/>
</dbReference>
<sequence>MTVMRKNPFLAAIRSGQPQIGLWITLCSGLAAEIVAGADFDWVLLDTEHSPSEIGTVLSQLQAFSGRRTVPIVRPDWNDAVKVKRLMDIGPPGLLFPMVQSPAEAEAAVRATRYPPHGIRGFSSTTRANDFGRIPDYLAHVEEETAVLVQVETRAAILQVDAIGRTDGVDGVFFGPADIAADLGRLGQPMHADVWDTVLPAARRLIAASVPVGTLVSDVDFARRLIAEEGFSFVACGVDTGILARGADALARKMRE</sequence>
<reference evidence="5" key="1">
    <citation type="submission" date="2018-10" db="EMBL/GenBank/DDBJ databases">
        <title>Genomic Encyclopedia of Archaeal and Bacterial Type Strains, Phase II (KMG-II): from individual species to whole genera.</title>
        <authorList>
            <person name="Goeker M."/>
        </authorList>
    </citation>
    <scope>NUCLEOTIDE SEQUENCE [LARGE SCALE GENOMIC DNA]</scope>
    <source>
        <strain evidence="5">DSM 2944</strain>
    </source>
</reference>
<dbReference type="InterPro" id="IPR040442">
    <property type="entry name" value="Pyrv_kinase-like_dom_sf"/>
</dbReference>
<evidence type="ECO:0000256" key="3">
    <source>
        <dbReference type="ARBA" id="ARBA00023239"/>
    </source>
</evidence>
<dbReference type="Proteomes" id="UP000273626">
    <property type="component" value="Unassembled WGS sequence"/>
</dbReference>
<keyword evidence="6" id="KW-1185">Reference proteome</keyword>
<evidence type="ECO:0000313" key="5">
    <source>
        <dbReference type="EMBL" id="RKS52216.1"/>
    </source>
</evidence>
<comment type="caution">
    <text evidence="5">The sequence shown here is derived from an EMBL/GenBank/DDBJ whole genome shotgun (WGS) entry which is preliminary data.</text>
</comment>
<dbReference type="Pfam" id="PF03328">
    <property type="entry name" value="HpcH_HpaI"/>
    <property type="match status" value="1"/>
</dbReference>
<comment type="similarity">
    <text evidence="1">Belongs to the HpcH/HpaI aldolase family.</text>
</comment>
<dbReference type="EMBL" id="RBLI01000001">
    <property type="protein sequence ID" value="RKS52216.1"/>
    <property type="molecule type" value="Genomic_DNA"/>
</dbReference>